<dbReference type="GO" id="GO:0005737">
    <property type="term" value="C:cytoplasm"/>
    <property type="evidence" value="ECO:0007669"/>
    <property type="project" value="UniProtKB-SubCell"/>
</dbReference>
<reference evidence="11 12" key="1">
    <citation type="submission" date="2013-11" db="EMBL/GenBank/DDBJ databases">
        <title>Complete genome sequence of Clostridum sp. M2/40.</title>
        <authorList>
            <person name="Wibberg D."/>
            <person name="Puehler A."/>
            <person name="Schlueter A."/>
        </authorList>
    </citation>
    <scope>NUCLEOTIDE SEQUENCE [LARGE SCALE GENOMIC DNA]</scope>
    <source>
        <strain evidence="12">M2/40</strain>
    </source>
</reference>
<dbReference type="InterPro" id="IPR003664">
    <property type="entry name" value="FA_synthesis"/>
</dbReference>
<keyword evidence="3 10" id="KW-0444">Lipid biosynthesis</keyword>
<evidence type="ECO:0000256" key="10">
    <source>
        <dbReference type="HAMAP-Rule" id="MF_00019"/>
    </source>
</evidence>
<dbReference type="STRING" id="1216932.CM240_1897"/>
<dbReference type="InterPro" id="IPR012281">
    <property type="entry name" value="Phospholipid_synth_PlsX-like"/>
</dbReference>
<keyword evidence="12" id="KW-1185">Reference proteome</keyword>
<dbReference type="SUPFAM" id="SSF53659">
    <property type="entry name" value="Isocitrate/Isopropylmalate dehydrogenase-like"/>
    <property type="match status" value="1"/>
</dbReference>
<dbReference type="Proteomes" id="UP000019426">
    <property type="component" value="Chromosome M2/40_rep1"/>
</dbReference>
<dbReference type="HOGENOM" id="CLU_039379_1_1_9"/>
<dbReference type="RefSeq" id="WP_044038691.1">
    <property type="nucleotide sequence ID" value="NZ_HG917868.1"/>
</dbReference>
<keyword evidence="2 10" id="KW-0963">Cytoplasm</keyword>
<gene>
    <name evidence="10 11" type="primary">plsX</name>
    <name evidence="11" type="ORF">CM240_1897</name>
</gene>
<dbReference type="GO" id="GO:0008654">
    <property type="term" value="P:phospholipid biosynthetic process"/>
    <property type="evidence" value="ECO:0007669"/>
    <property type="project" value="UniProtKB-KW"/>
</dbReference>
<dbReference type="NCBIfam" id="TIGR00182">
    <property type="entry name" value="plsX"/>
    <property type="match status" value="1"/>
</dbReference>
<name>W6SH97_9CLOT</name>
<evidence type="ECO:0000313" key="12">
    <source>
        <dbReference type="Proteomes" id="UP000019426"/>
    </source>
</evidence>
<keyword evidence="6 10" id="KW-0594">Phospholipid biosynthesis</keyword>
<dbReference type="GO" id="GO:0043811">
    <property type="term" value="F:phosphate:acyl-[acyl carrier protein] acyltransferase activity"/>
    <property type="evidence" value="ECO:0007669"/>
    <property type="project" value="UniProtKB-UniRule"/>
</dbReference>
<evidence type="ECO:0000256" key="9">
    <source>
        <dbReference type="ARBA" id="ARBA00046608"/>
    </source>
</evidence>
<comment type="catalytic activity">
    <reaction evidence="1 10">
        <text>a fatty acyl-[ACP] + phosphate = an acyl phosphate + holo-[ACP]</text>
        <dbReference type="Rhea" id="RHEA:42292"/>
        <dbReference type="Rhea" id="RHEA-COMP:9685"/>
        <dbReference type="Rhea" id="RHEA-COMP:14125"/>
        <dbReference type="ChEBI" id="CHEBI:43474"/>
        <dbReference type="ChEBI" id="CHEBI:59918"/>
        <dbReference type="ChEBI" id="CHEBI:64479"/>
        <dbReference type="ChEBI" id="CHEBI:138651"/>
        <dbReference type="EC" id="2.3.1.274"/>
    </reaction>
</comment>
<dbReference type="OrthoDB" id="9806408at2"/>
<dbReference type="PATRIC" id="fig|1216932.3.peg.1896"/>
<comment type="pathway">
    <text evidence="10">Lipid metabolism; phospholipid metabolism.</text>
</comment>
<evidence type="ECO:0000256" key="6">
    <source>
        <dbReference type="ARBA" id="ARBA00023209"/>
    </source>
</evidence>
<keyword evidence="11" id="KW-0012">Acyltransferase</keyword>
<dbReference type="EMBL" id="HG917868">
    <property type="protein sequence ID" value="CDM69055.1"/>
    <property type="molecule type" value="Genomic_DNA"/>
</dbReference>
<organism evidence="11 12">
    <name type="scientific">Clostridium bornimense</name>
    <dbReference type="NCBI Taxonomy" id="1216932"/>
    <lineage>
        <taxon>Bacteria</taxon>
        <taxon>Bacillati</taxon>
        <taxon>Bacillota</taxon>
        <taxon>Clostridia</taxon>
        <taxon>Eubacteriales</taxon>
        <taxon>Clostridiaceae</taxon>
        <taxon>Clostridium</taxon>
    </lineage>
</organism>
<dbReference type="UniPathway" id="UPA00085"/>
<dbReference type="Pfam" id="PF02504">
    <property type="entry name" value="FA_synthesis"/>
    <property type="match status" value="1"/>
</dbReference>
<evidence type="ECO:0000313" key="11">
    <source>
        <dbReference type="EMBL" id="CDM69055.1"/>
    </source>
</evidence>
<dbReference type="KEGG" id="clt:CM240_1897"/>
<keyword evidence="4 10" id="KW-0808">Transferase</keyword>
<evidence type="ECO:0000256" key="8">
    <source>
        <dbReference type="ARBA" id="ARBA00024069"/>
    </source>
</evidence>
<evidence type="ECO:0000256" key="3">
    <source>
        <dbReference type="ARBA" id="ARBA00022516"/>
    </source>
</evidence>
<proteinExistence type="inferred from homology"/>
<evidence type="ECO:0000256" key="2">
    <source>
        <dbReference type="ARBA" id="ARBA00022490"/>
    </source>
</evidence>
<accession>W6SH97</accession>
<sequence>MIFVIDGMGGDNAPVDIVKGAVDAVKERTDLNLIITGKEDVIKKELSKYDYDKDRITIVHTEEVISNDESPTAAIRKKKDSSLVKGLQLVKSGEADGILSAGSTGAFISGSTLIVGRIKGVKRPALAPIMPGQNGPFMVVDVGGNVDCKPEFLKDFAMMGKVYYENVMGIQNPSIGLVNIGAEEEKGNELTKATYGLLKTMDINFVGNVEPREIPKGDVNVVVCDGFVGNTVLKMYEGVASTLLKGIKAEIISSTRGKIGGLLLKPIFKSFQKKYDYRETGGSPFLGVKGICVKAHGSSDAYAIKNGINQCIALYEGKVVDKIHKGINDNKEDSTDV</sequence>
<evidence type="ECO:0000256" key="5">
    <source>
        <dbReference type="ARBA" id="ARBA00023098"/>
    </source>
</evidence>
<evidence type="ECO:0000256" key="4">
    <source>
        <dbReference type="ARBA" id="ARBA00022679"/>
    </source>
</evidence>
<keyword evidence="5 10" id="KW-0443">Lipid metabolism</keyword>
<keyword evidence="7 10" id="KW-1208">Phospholipid metabolism</keyword>
<dbReference type="PIRSF" id="PIRSF002465">
    <property type="entry name" value="Phsphlp_syn_PlsX"/>
    <property type="match status" value="1"/>
</dbReference>
<dbReference type="GO" id="GO:0006633">
    <property type="term" value="P:fatty acid biosynthetic process"/>
    <property type="evidence" value="ECO:0007669"/>
    <property type="project" value="UniProtKB-UniRule"/>
</dbReference>
<dbReference type="AlphaFoldDB" id="W6SH97"/>
<dbReference type="PANTHER" id="PTHR30100">
    <property type="entry name" value="FATTY ACID/PHOSPHOLIPID SYNTHESIS PROTEIN PLSX"/>
    <property type="match status" value="1"/>
</dbReference>
<evidence type="ECO:0000256" key="7">
    <source>
        <dbReference type="ARBA" id="ARBA00023264"/>
    </source>
</evidence>
<dbReference type="PANTHER" id="PTHR30100:SF1">
    <property type="entry name" value="PHOSPHATE ACYLTRANSFERASE"/>
    <property type="match status" value="1"/>
</dbReference>
<evidence type="ECO:0000256" key="1">
    <source>
        <dbReference type="ARBA" id="ARBA00001232"/>
    </source>
</evidence>
<dbReference type="EC" id="2.3.1.274" evidence="8 10"/>
<dbReference type="HAMAP" id="MF_00019">
    <property type="entry name" value="PlsX"/>
    <property type="match status" value="1"/>
</dbReference>
<protein>
    <recommendedName>
        <fullName evidence="8 10">Phosphate acyltransferase</fullName>
        <ecNumber evidence="8 10">2.3.1.274</ecNumber>
    </recommendedName>
    <alternativeName>
        <fullName evidence="10">Acyl-ACP phosphotransacylase</fullName>
    </alternativeName>
    <alternativeName>
        <fullName evidence="10">Acyl-[acyl-carrier-protein]--phosphate acyltransferase</fullName>
    </alternativeName>
    <alternativeName>
        <fullName evidence="10">Phosphate-acyl-ACP acyltransferase</fullName>
    </alternativeName>
</protein>
<comment type="subunit">
    <text evidence="9 10">Homodimer. Probably interacts with PlsY.</text>
</comment>
<dbReference type="Gene3D" id="3.40.718.10">
    <property type="entry name" value="Isopropylmalate Dehydrogenase"/>
    <property type="match status" value="1"/>
</dbReference>
<comment type="similarity">
    <text evidence="10">Belongs to the PlsX family.</text>
</comment>
<dbReference type="eggNOG" id="COG0416">
    <property type="taxonomic scope" value="Bacteria"/>
</dbReference>
<comment type="subcellular location">
    <subcellularLocation>
        <location evidence="10">Cytoplasm</location>
    </subcellularLocation>
    <text evidence="10">Associated with the membrane possibly through PlsY.</text>
</comment>
<comment type="function">
    <text evidence="10">Catalyzes the reversible formation of acyl-phosphate (acyl-PO(4)) from acyl-[acyl-carrier-protein] (acyl-ACP). This enzyme utilizes acyl-ACP as fatty acyl donor, but not acyl-CoA.</text>
</comment>